<keyword evidence="2" id="KW-0732">Signal</keyword>
<feature type="compositionally biased region" description="Basic and acidic residues" evidence="1">
    <location>
        <begin position="185"/>
        <end position="196"/>
    </location>
</feature>
<name>A0A921YPQ1_MANSE</name>
<dbReference type="AlphaFoldDB" id="A0A921YPQ1"/>
<accession>A0A921YPQ1</accession>
<reference evidence="3" key="2">
    <citation type="submission" date="2020-12" db="EMBL/GenBank/DDBJ databases">
        <authorList>
            <person name="Kanost M."/>
        </authorList>
    </citation>
    <scope>NUCLEOTIDE SEQUENCE</scope>
</reference>
<feature type="compositionally biased region" description="Polar residues" evidence="1">
    <location>
        <begin position="219"/>
        <end position="233"/>
    </location>
</feature>
<evidence type="ECO:0000313" key="3">
    <source>
        <dbReference type="EMBL" id="KAG6443476.1"/>
    </source>
</evidence>
<gene>
    <name evidence="3" type="ORF">O3G_MSEX002840</name>
</gene>
<dbReference type="OrthoDB" id="7467570at2759"/>
<sequence length="505" mass="58561">MERAGVLVLMFCAVVKSGILSGKALYCRDPDTGKLYSVNATWPSTSFCGNYKCVLKHKNITAIEYKPLRQIQITDDDLATPKAADNSEASSIIIEKRVEPEMQPLFHKETVHTERNLPDNARNNNDRYLTEDEIKSIAQLLHTIKKSDLDAIVEIYNLAQDIYREMDKTTTEDIDDSINSIKEEKSKIKADRRSSDYRNPSYWYEPLNNNFQKRDPDSENQGSNVVSSVTPPKNEQKPSLYKGALTSEDFRKLPYYYPISNFQRYASYIHQAPRPTPPCRRANEHGLIDKVLKKPVQEQRVIQPSVLLPYPFSYIHHYNSSDYLKNMYYGSNPWAFFDYYNRRNYRPYPTYMTPNNAILVNPHLHEPVPEVEQNSVSREELNILDTLIAKAKENKLAEWQTPSLPSNVLDEVKANIDQLRLLKPFPLRKKVTLEKVGKVIKLDEFRRSKREAEHEVNDKIEDTFYEVHLETITCQSDTQPGFFSMGNLSQPYPECCPKRIDKTEQ</sequence>
<feature type="region of interest" description="Disordered" evidence="1">
    <location>
        <begin position="185"/>
        <end position="241"/>
    </location>
</feature>
<protein>
    <submittedName>
        <fullName evidence="3">Uncharacterized protein</fullName>
    </submittedName>
</protein>
<proteinExistence type="predicted"/>
<keyword evidence="4" id="KW-1185">Reference proteome</keyword>
<feature type="signal peptide" evidence="2">
    <location>
        <begin position="1"/>
        <end position="17"/>
    </location>
</feature>
<dbReference type="EMBL" id="JH668302">
    <property type="protein sequence ID" value="KAG6443476.1"/>
    <property type="molecule type" value="Genomic_DNA"/>
</dbReference>
<comment type="caution">
    <text evidence="3">The sequence shown here is derived from an EMBL/GenBank/DDBJ whole genome shotgun (WGS) entry which is preliminary data.</text>
</comment>
<feature type="chain" id="PRO_5037289017" evidence="2">
    <location>
        <begin position="18"/>
        <end position="505"/>
    </location>
</feature>
<evidence type="ECO:0000256" key="2">
    <source>
        <dbReference type="SAM" id="SignalP"/>
    </source>
</evidence>
<reference evidence="3" key="1">
    <citation type="journal article" date="2016" name="Insect Biochem. Mol. Biol.">
        <title>Multifaceted biological insights from a draft genome sequence of the tobacco hornworm moth, Manduca sexta.</title>
        <authorList>
            <person name="Kanost M.R."/>
            <person name="Arrese E.L."/>
            <person name="Cao X."/>
            <person name="Chen Y.R."/>
            <person name="Chellapilla S."/>
            <person name="Goldsmith M.R."/>
            <person name="Grosse-Wilde E."/>
            <person name="Heckel D.G."/>
            <person name="Herndon N."/>
            <person name="Jiang H."/>
            <person name="Papanicolaou A."/>
            <person name="Qu J."/>
            <person name="Soulages J.L."/>
            <person name="Vogel H."/>
            <person name="Walters J."/>
            <person name="Waterhouse R.M."/>
            <person name="Ahn S.J."/>
            <person name="Almeida F.C."/>
            <person name="An C."/>
            <person name="Aqrawi P."/>
            <person name="Bretschneider A."/>
            <person name="Bryant W.B."/>
            <person name="Bucks S."/>
            <person name="Chao H."/>
            <person name="Chevignon G."/>
            <person name="Christen J.M."/>
            <person name="Clarke D.F."/>
            <person name="Dittmer N.T."/>
            <person name="Ferguson L.C.F."/>
            <person name="Garavelou S."/>
            <person name="Gordon K.H.J."/>
            <person name="Gunaratna R.T."/>
            <person name="Han Y."/>
            <person name="Hauser F."/>
            <person name="He Y."/>
            <person name="Heidel-Fischer H."/>
            <person name="Hirsh A."/>
            <person name="Hu Y."/>
            <person name="Jiang H."/>
            <person name="Kalra D."/>
            <person name="Klinner C."/>
            <person name="Konig C."/>
            <person name="Kovar C."/>
            <person name="Kroll A.R."/>
            <person name="Kuwar S.S."/>
            <person name="Lee S.L."/>
            <person name="Lehman R."/>
            <person name="Li K."/>
            <person name="Li Z."/>
            <person name="Liang H."/>
            <person name="Lovelace S."/>
            <person name="Lu Z."/>
            <person name="Mansfield J.H."/>
            <person name="McCulloch K.J."/>
            <person name="Mathew T."/>
            <person name="Morton B."/>
            <person name="Muzny D.M."/>
            <person name="Neunemann D."/>
            <person name="Ongeri F."/>
            <person name="Pauchet Y."/>
            <person name="Pu L.L."/>
            <person name="Pyrousis I."/>
            <person name="Rao X.J."/>
            <person name="Redding A."/>
            <person name="Roesel C."/>
            <person name="Sanchez-Gracia A."/>
            <person name="Schaack S."/>
            <person name="Shukla A."/>
            <person name="Tetreau G."/>
            <person name="Wang Y."/>
            <person name="Xiong G.H."/>
            <person name="Traut W."/>
            <person name="Walsh T.K."/>
            <person name="Worley K.C."/>
            <person name="Wu D."/>
            <person name="Wu W."/>
            <person name="Wu Y.Q."/>
            <person name="Zhang X."/>
            <person name="Zou Z."/>
            <person name="Zucker H."/>
            <person name="Briscoe A.D."/>
            <person name="Burmester T."/>
            <person name="Clem R.J."/>
            <person name="Feyereisen R."/>
            <person name="Grimmelikhuijzen C.J.P."/>
            <person name="Hamodrakas S.J."/>
            <person name="Hansson B.S."/>
            <person name="Huguet E."/>
            <person name="Jermiin L.S."/>
            <person name="Lan Q."/>
            <person name="Lehman H.K."/>
            <person name="Lorenzen M."/>
            <person name="Merzendorfer H."/>
            <person name="Michalopoulos I."/>
            <person name="Morton D.B."/>
            <person name="Muthukrishnan S."/>
            <person name="Oakeshott J.G."/>
            <person name="Palmer W."/>
            <person name="Park Y."/>
            <person name="Passarelli A.L."/>
            <person name="Rozas J."/>
            <person name="Schwartz L.M."/>
            <person name="Smith W."/>
            <person name="Southgate A."/>
            <person name="Vilcinskas A."/>
            <person name="Vogt R."/>
            <person name="Wang P."/>
            <person name="Werren J."/>
            <person name="Yu X.Q."/>
            <person name="Zhou J.J."/>
            <person name="Brown S.J."/>
            <person name="Scherer S.E."/>
            <person name="Richards S."/>
            <person name="Blissard G.W."/>
        </authorList>
    </citation>
    <scope>NUCLEOTIDE SEQUENCE</scope>
</reference>
<evidence type="ECO:0000256" key="1">
    <source>
        <dbReference type="SAM" id="MobiDB-lite"/>
    </source>
</evidence>
<evidence type="ECO:0000313" key="4">
    <source>
        <dbReference type="Proteomes" id="UP000791440"/>
    </source>
</evidence>
<dbReference type="Proteomes" id="UP000791440">
    <property type="component" value="Unassembled WGS sequence"/>
</dbReference>
<organism evidence="3 4">
    <name type="scientific">Manduca sexta</name>
    <name type="common">Tobacco hawkmoth</name>
    <name type="synonym">Tobacco hornworm</name>
    <dbReference type="NCBI Taxonomy" id="7130"/>
    <lineage>
        <taxon>Eukaryota</taxon>
        <taxon>Metazoa</taxon>
        <taxon>Ecdysozoa</taxon>
        <taxon>Arthropoda</taxon>
        <taxon>Hexapoda</taxon>
        <taxon>Insecta</taxon>
        <taxon>Pterygota</taxon>
        <taxon>Neoptera</taxon>
        <taxon>Endopterygota</taxon>
        <taxon>Lepidoptera</taxon>
        <taxon>Glossata</taxon>
        <taxon>Ditrysia</taxon>
        <taxon>Bombycoidea</taxon>
        <taxon>Sphingidae</taxon>
        <taxon>Sphinginae</taxon>
        <taxon>Sphingini</taxon>
        <taxon>Manduca</taxon>
    </lineage>
</organism>